<evidence type="ECO:0000259" key="12">
    <source>
        <dbReference type="PROSITE" id="PS50110"/>
    </source>
</evidence>
<keyword evidence="3" id="KW-0805">Transcription regulation</keyword>
<reference evidence="14 15" key="1">
    <citation type="submission" date="2023-07" db="EMBL/GenBank/DDBJ databases">
        <title>Genomic Encyclopedia of Type Strains, Phase IV (KMG-IV): sequencing the most valuable type-strain genomes for metagenomic binning, comparative biology and taxonomic classification.</title>
        <authorList>
            <person name="Goeker M."/>
        </authorList>
    </citation>
    <scope>NUCLEOTIDE SEQUENCE [LARGE SCALE GENOMIC DNA]</scope>
    <source>
        <strain evidence="14 15">DSM 16784</strain>
    </source>
</reference>
<dbReference type="SMART" id="SM00448">
    <property type="entry name" value="REC"/>
    <property type="match status" value="1"/>
</dbReference>
<keyword evidence="2" id="KW-0963">Cytoplasm</keyword>
<dbReference type="InterPro" id="IPR001867">
    <property type="entry name" value="OmpR/PhoB-type_DNA-bd"/>
</dbReference>
<keyword evidence="4" id="KW-0843">Virulence</keyword>
<keyword evidence="15" id="KW-1185">Reference proteome</keyword>
<keyword evidence="10" id="KW-0597">Phosphoprotein</keyword>
<dbReference type="GO" id="GO:0003677">
    <property type="term" value="F:DNA binding"/>
    <property type="evidence" value="ECO:0007669"/>
    <property type="project" value="UniProtKB-KW"/>
</dbReference>
<evidence type="ECO:0000256" key="4">
    <source>
        <dbReference type="ARBA" id="ARBA00023026"/>
    </source>
</evidence>
<evidence type="ECO:0000256" key="11">
    <source>
        <dbReference type="PROSITE-ProRule" id="PRU01091"/>
    </source>
</evidence>
<evidence type="ECO:0000256" key="3">
    <source>
        <dbReference type="ARBA" id="ARBA00023015"/>
    </source>
</evidence>
<feature type="DNA-binding region" description="OmpR/PhoB-type" evidence="11">
    <location>
        <begin position="125"/>
        <end position="222"/>
    </location>
</feature>
<protein>
    <recommendedName>
        <fullName evidence="9">Heme response regulator HssR</fullName>
    </recommendedName>
</protein>
<evidence type="ECO:0000256" key="5">
    <source>
        <dbReference type="ARBA" id="ARBA00023125"/>
    </source>
</evidence>
<sequence length="225" mass="25981">MFNILVVEDDREIQKLFCTVLRKNGYNAISADNGIEALDVLDTQYIDLIISDIMMPKMDGYDLTKSLREANFKTPILMITAKDDFSDLQKGFDAGTDDYMVKPINVNEMLLRVSALLRRNQAISQRKVVVGSTTFDMDSLTVSNDTEEVILPQKEFYLVYKLITSPNHIYTRQQLMDEIWGIDSETDIRTVDVHIGRLRDRFKDNEDFEIITVRGLGYKAVKYER</sequence>
<dbReference type="Gene3D" id="1.10.10.10">
    <property type="entry name" value="Winged helix-like DNA-binding domain superfamily/Winged helix DNA-binding domain"/>
    <property type="match status" value="1"/>
</dbReference>
<dbReference type="InterPro" id="IPR001789">
    <property type="entry name" value="Sig_transdc_resp-reg_receiver"/>
</dbReference>
<keyword evidence="5 11" id="KW-0238">DNA-binding</keyword>
<dbReference type="RefSeq" id="WP_307406048.1">
    <property type="nucleotide sequence ID" value="NZ_JAUSUR010000001.1"/>
</dbReference>
<evidence type="ECO:0000256" key="7">
    <source>
        <dbReference type="ARBA" id="ARBA00023163"/>
    </source>
</evidence>
<dbReference type="CDD" id="cd17574">
    <property type="entry name" value="REC_OmpR"/>
    <property type="match status" value="1"/>
</dbReference>
<evidence type="ECO:0000256" key="2">
    <source>
        <dbReference type="ARBA" id="ARBA00022490"/>
    </source>
</evidence>
<evidence type="ECO:0000256" key="10">
    <source>
        <dbReference type="PROSITE-ProRule" id="PRU00169"/>
    </source>
</evidence>
<feature type="domain" description="Response regulatory" evidence="12">
    <location>
        <begin position="3"/>
        <end position="117"/>
    </location>
</feature>
<evidence type="ECO:0000259" key="13">
    <source>
        <dbReference type="PROSITE" id="PS51755"/>
    </source>
</evidence>
<dbReference type="InterPro" id="IPR039420">
    <property type="entry name" value="WalR-like"/>
</dbReference>
<keyword evidence="7" id="KW-0804">Transcription</keyword>
<evidence type="ECO:0000256" key="6">
    <source>
        <dbReference type="ARBA" id="ARBA00023159"/>
    </source>
</evidence>
<evidence type="ECO:0000256" key="1">
    <source>
        <dbReference type="ARBA" id="ARBA00004496"/>
    </source>
</evidence>
<evidence type="ECO:0000256" key="9">
    <source>
        <dbReference type="ARBA" id="ARBA00039976"/>
    </source>
</evidence>
<dbReference type="InterPro" id="IPR011006">
    <property type="entry name" value="CheY-like_superfamily"/>
</dbReference>
<dbReference type="PANTHER" id="PTHR48111:SF49">
    <property type="entry name" value="HEME RESPONSE REGULATOR HSSR"/>
    <property type="match status" value="1"/>
</dbReference>
<dbReference type="CDD" id="cd00383">
    <property type="entry name" value="trans_reg_C"/>
    <property type="match status" value="1"/>
</dbReference>
<evidence type="ECO:0000313" key="14">
    <source>
        <dbReference type="EMBL" id="MDQ0360280.1"/>
    </source>
</evidence>
<feature type="domain" description="OmpR/PhoB-type" evidence="13">
    <location>
        <begin position="125"/>
        <end position="222"/>
    </location>
</feature>
<dbReference type="InterPro" id="IPR036388">
    <property type="entry name" value="WH-like_DNA-bd_sf"/>
</dbReference>
<dbReference type="EMBL" id="JAUSUR010000001">
    <property type="protein sequence ID" value="MDQ0360280.1"/>
    <property type="molecule type" value="Genomic_DNA"/>
</dbReference>
<comment type="caution">
    <text evidence="14">The sequence shown here is derived from an EMBL/GenBank/DDBJ whole genome shotgun (WGS) entry which is preliminary data.</text>
</comment>
<gene>
    <name evidence="14" type="ORF">J2S15_001011</name>
</gene>
<dbReference type="PANTHER" id="PTHR48111">
    <property type="entry name" value="REGULATOR OF RPOS"/>
    <property type="match status" value="1"/>
</dbReference>
<dbReference type="Pfam" id="PF00072">
    <property type="entry name" value="Response_reg"/>
    <property type="match status" value="1"/>
</dbReference>
<name>A0ABU0E078_9FIRM</name>
<dbReference type="Pfam" id="PF00486">
    <property type="entry name" value="Trans_reg_C"/>
    <property type="match status" value="1"/>
</dbReference>
<comment type="function">
    <text evidence="8">Member of the two-component regulatory system HssS/HssR involved in intracellular heme homeostasis and tempering of staphylococcal virulence. Phosphorylated HssR binds to a direct repeat sequence within hrtAB promoter and activates the expression of hrtAB, an efflux pump, in response to extracellular heme, hemin, hemoglobin or blood.</text>
</comment>
<dbReference type="PROSITE" id="PS50110">
    <property type="entry name" value="RESPONSE_REGULATORY"/>
    <property type="match status" value="1"/>
</dbReference>
<proteinExistence type="predicted"/>
<dbReference type="Proteomes" id="UP001230220">
    <property type="component" value="Unassembled WGS sequence"/>
</dbReference>
<evidence type="ECO:0000256" key="8">
    <source>
        <dbReference type="ARBA" id="ARBA00037471"/>
    </source>
</evidence>
<keyword evidence="6" id="KW-0010">Activator</keyword>
<organism evidence="14 15">
    <name type="scientific">Breznakia pachnodae</name>
    <dbReference type="NCBI Taxonomy" id="265178"/>
    <lineage>
        <taxon>Bacteria</taxon>
        <taxon>Bacillati</taxon>
        <taxon>Bacillota</taxon>
        <taxon>Erysipelotrichia</taxon>
        <taxon>Erysipelotrichales</taxon>
        <taxon>Erysipelotrichaceae</taxon>
        <taxon>Breznakia</taxon>
    </lineage>
</organism>
<dbReference type="Gene3D" id="3.40.50.2300">
    <property type="match status" value="1"/>
</dbReference>
<dbReference type="SMART" id="SM00862">
    <property type="entry name" value="Trans_reg_C"/>
    <property type="match status" value="1"/>
</dbReference>
<dbReference type="SUPFAM" id="SSF52172">
    <property type="entry name" value="CheY-like"/>
    <property type="match status" value="1"/>
</dbReference>
<accession>A0ABU0E078</accession>
<comment type="subcellular location">
    <subcellularLocation>
        <location evidence="1">Cytoplasm</location>
    </subcellularLocation>
</comment>
<feature type="modified residue" description="4-aspartylphosphate" evidence="10">
    <location>
        <position position="52"/>
    </location>
</feature>
<evidence type="ECO:0000313" key="15">
    <source>
        <dbReference type="Proteomes" id="UP001230220"/>
    </source>
</evidence>
<dbReference type="PROSITE" id="PS51755">
    <property type="entry name" value="OMPR_PHOB"/>
    <property type="match status" value="1"/>
</dbReference>